<organism evidence="1 2">
    <name type="scientific">Pseudocercospora eumusae</name>
    <dbReference type="NCBI Taxonomy" id="321146"/>
    <lineage>
        <taxon>Eukaryota</taxon>
        <taxon>Fungi</taxon>
        <taxon>Dikarya</taxon>
        <taxon>Ascomycota</taxon>
        <taxon>Pezizomycotina</taxon>
        <taxon>Dothideomycetes</taxon>
        <taxon>Dothideomycetidae</taxon>
        <taxon>Mycosphaerellales</taxon>
        <taxon>Mycosphaerellaceae</taxon>
        <taxon>Pseudocercospora</taxon>
    </lineage>
</organism>
<dbReference type="AlphaFoldDB" id="A0A139HIN2"/>
<accession>A0A139HIN2</accession>
<reference evidence="1 2" key="1">
    <citation type="submission" date="2015-07" db="EMBL/GenBank/DDBJ databases">
        <title>Comparative genomics of the Sigatoka disease complex on banana suggests a link between parallel evolutionary changes in Pseudocercospora fijiensis and Pseudocercospora eumusae and increased virulence on the banana host.</title>
        <authorList>
            <person name="Chang T.-C."/>
            <person name="Salvucci A."/>
            <person name="Crous P.W."/>
            <person name="Stergiopoulos I."/>
        </authorList>
    </citation>
    <scope>NUCLEOTIDE SEQUENCE [LARGE SCALE GENOMIC DNA]</scope>
    <source>
        <strain evidence="1 2">CBS 114824</strain>
    </source>
</reference>
<evidence type="ECO:0000313" key="1">
    <source>
        <dbReference type="EMBL" id="KXT02276.1"/>
    </source>
</evidence>
<protein>
    <submittedName>
        <fullName evidence="1">Uncharacterized protein</fullName>
    </submittedName>
</protein>
<evidence type="ECO:0000313" key="2">
    <source>
        <dbReference type="Proteomes" id="UP000070133"/>
    </source>
</evidence>
<dbReference type="Proteomes" id="UP000070133">
    <property type="component" value="Unassembled WGS sequence"/>
</dbReference>
<dbReference type="EMBL" id="LFZN01000044">
    <property type="protein sequence ID" value="KXT02276.1"/>
    <property type="molecule type" value="Genomic_DNA"/>
</dbReference>
<keyword evidence="2" id="KW-1185">Reference proteome</keyword>
<sequence length="238" mass="26392">MRWSKSEKFGWFRDLHGRPFVLDLRRMSQSMEEIDADALVLERTSSYSGNPDPSKLIARTLHSDRVTTGLPPLQFADQSMEKAIEEAGMLIYSTSWYGLPLPPAHWVPNGGPGLIDDGYQCWAFIPDDDYQIGRLMPVAVVDVLDQNFGCWIFEQHTDYSLAVLQGFKSAQGVILAAFSGKSGLQNMLECEFSEGSGVCCTSCKHEAPSCTVVTFFDYRFGSAEAGMPLIDSNARPGR</sequence>
<comment type="caution">
    <text evidence="1">The sequence shown here is derived from an EMBL/GenBank/DDBJ whole genome shotgun (WGS) entry which is preliminary data.</text>
</comment>
<name>A0A139HIN2_9PEZI</name>
<proteinExistence type="predicted"/>
<gene>
    <name evidence="1" type="ORF">AC578_5105</name>
</gene>